<dbReference type="Pfam" id="PF00172">
    <property type="entry name" value="Zn_clus"/>
    <property type="match status" value="1"/>
</dbReference>
<evidence type="ECO:0000313" key="4">
    <source>
        <dbReference type="EMBL" id="OBT96409.1"/>
    </source>
</evidence>
<dbReference type="SMART" id="SM00066">
    <property type="entry name" value="GAL4"/>
    <property type="match status" value="1"/>
</dbReference>
<dbReference type="EMBL" id="KV460228">
    <property type="protein sequence ID" value="OBT96409.1"/>
    <property type="molecule type" value="Genomic_DNA"/>
</dbReference>
<dbReference type="PANTHER" id="PTHR47785">
    <property type="entry name" value="ZN(II)2CYS6 TRANSCRIPTION FACTOR (EUROFUNG)-RELATED-RELATED"/>
    <property type="match status" value="1"/>
</dbReference>
<dbReference type="GO" id="GO:0000981">
    <property type="term" value="F:DNA-binding transcription factor activity, RNA polymerase II-specific"/>
    <property type="evidence" value="ECO:0007669"/>
    <property type="project" value="InterPro"/>
</dbReference>
<dbReference type="CDD" id="cd12148">
    <property type="entry name" value="fungal_TF_MHR"/>
    <property type="match status" value="1"/>
</dbReference>
<dbReference type="SUPFAM" id="SSF57701">
    <property type="entry name" value="Zn2/Cys6 DNA-binding domain"/>
    <property type="match status" value="1"/>
</dbReference>
<keyword evidence="1" id="KW-0539">Nucleus</keyword>
<evidence type="ECO:0000256" key="1">
    <source>
        <dbReference type="ARBA" id="ARBA00023242"/>
    </source>
</evidence>
<feature type="region of interest" description="Disordered" evidence="2">
    <location>
        <begin position="112"/>
        <end position="137"/>
    </location>
</feature>
<dbReference type="CDD" id="cd00067">
    <property type="entry name" value="GAL4"/>
    <property type="match status" value="1"/>
</dbReference>
<accession>A0A1B8GKN7</accession>
<feature type="region of interest" description="Disordered" evidence="2">
    <location>
        <begin position="410"/>
        <end position="435"/>
    </location>
</feature>
<dbReference type="InterPro" id="IPR053181">
    <property type="entry name" value="EcdB-like_regulator"/>
</dbReference>
<feature type="region of interest" description="Disordered" evidence="2">
    <location>
        <begin position="1"/>
        <end position="35"/>
    </location>
</feature>
<dbReference type="PROSITE" id="PS00463">
    <property type="entry name" value="ZN2_CY6_FUNGAL_1"/>
    <property type="match status" value="1"/>
</dbReference>
<dbReference type="InterPro" id="IPR001138">
    <property type="entry name" value="Zn2Cys6_DnaBD"/>
</dbReference>
<dbReference type="STRING" id="342668.A0A1B8GKN7"/>
<reference evidence="5" key="2">
    <citation type="journal article" date="2018" name="Nat. Commun.">
        <title>Extreme sensitivity to ultraviolet light in the fungal pathogen causing white-nose syndrome of bats.</title>
        <authorList>
            <person name="Palmer J.M."/>
            <person name="Drees K.P."/>
            <person name="Foster J.T."/>
            <person name="Lindner D.L."/>
        </authorList>
    </citation>
    <scope>NUCLEOTIDE SEQUENCE [LARGE SCALE GENOMIC DNA]</scope>
    <source>
        <strain evidence="5">UAMH 10579</strain>
    </source>
</reference>
<dbReference type="GO" id="GO:0008270">
    <property type="term" value="F:zinc ion binding"/>
    <property type="evidence" value="ECO:0007669"/>
    <property type="project" value="InterPro"/>
</dbReference>
<dbReference type="GeneID" id="28839095"/>
<organism evidence="4 5">
    <name type="scientific">Pseudogymnoascus verrucosus</name>
    <dbReference type="NCBI Taxonomy" id="342668"/>
    <lineage>
        <taxon>Eukaryota</taxon>
        <taxon>Fungi</taxon>
        <taxon>Dikarya</taxon>
        <taxon>Ascomycota</taxon>
        <taxon>Pezizomycotina</taxon>
        <taxon>Leotiomycetes</taxon>
        <taxon>Thelebolales</taxon>
        <taxon>Thelebolaceae</taxon>
        <taxon>Pseudogymnoascus</taxon>
    </lineage>
</organism>
<protein>
    <recommendedName>
        <fullName evidence="3">Zn(2)-C6 fungal-type domain-containing protein</fullName>
    </recommendedName>
</protein>
<dbReference type="Proteomes" id="UP000091956">
    <property type="component" value="Unassembled WGS sequence"/>
</dbReference>
<dbReference type="PANTHER" id="PTHR47785:SF5">
    <property type="entry name" value="ZN(II)2CYS6 TRANSCRIPTION FACTOR (EUROFUNG)"/>
    <property type="match status" value="1"/>
</dbReference>
<proteinExistence type="predicted"/>
<dbReference type="InterPro" id="IPR036864">
    <property type="entry name" value="Zn2-C6_fun-type_DNA-bd_sf"/>
</dbReference>
<gene>
    <name evidence="4" type="ORF">VE01_05709</name>
</gene>
<reference evidence="4 5" key="1">
    <citation type="submission" date="2016-03" db="EMBL/GenBank/DDBJ databases">
        <title>Comparative genomics of Pseudogymnoascus destructans, the fungus causing white-nose syndrome of bats.</title>
        <authorList>
            <person name="Palmer J.M."/>
            <person name="Drees K.P."/>
            <person name="Foster J.T."/>
            <person name="Lindner D.L."/>
        </authorList>
    </citation>
    <scope>NUCLEOTIDE SEQUENCE [LARGE SCALE GENOMIC DNA]</scope>
    <source>
        <strain evidence="4 5">UAMH 10579</strain>
    </source>
</reference>
<evidence type="ECO:0000313" key="5">
    <source>
        <dbReference type="Proteomes" id="UP000091956"/>
    </source>
</evidence>
<feature type="compositionally biased region" description="Basic and acidic residues" evidence="2">
    <location>
        <begin position="18"/>
        <end position="32"/>
    </location>
</feature>
<sequence>MSSPDDPIGLPTPTSNEISRKHNRPDDDEHPQKVQRRRIACQRCRGRKVKCDNVRPSCGSCVESGRQCVYIDGGREKSPEASIPAQLMSRLDQILAGVQGITASLRPQDSIHEHRVQDPVSGSPRHSDISGMTPSFQHPATIDDAQKDYLRIPSTNTTADTILTWPIYAGEYPPGYLIEAILGKGEDDKSDAFVVRHGEFESLSDERIPSLIDRFLRNVHTKNPILDVDALIQYGQTAAANGPGWDAQSCLVLLACALGSISYSFETSIANQTEMGLAGPPPTSASTYKKELRQGESCYALACRRLGLLKHTILGAQCYFYSAVYLMYTFAPLQAWNHFCQASTFYQLSFRKISKVSENPRLDGLSLTHRRLEQSLYWSCFKSECEIRVELPLPQSGIASIEYPHLFPSPPSHSRNSSGRTLHGSEMLSDPGLMQDSDKDLNEERSWYYYLTEVALRRISNRILSTFYRQDHTDWKNILPLIPIAKEFESQILVWSANLPPAMQYDVNLTEEGPSRELSWATGNRLLEMRSWLYQPFLYHAIHADTQTDHVRENPVLQSLVEAAMDCHLETVQKRCFRHRHHGIWFDIRAVVTAAFSVIAAAKSGKVTVREEWAEHIPTVIGTLAFWEDESPDLVRTRQVLERLFMEVGYFNTP</sequence>
<evidence type="ECO:0000259" key="3">
    <source>
        <dbReference type="PROSITE" id="PS50048"/>
    </source>
</evidence>
<dbReference type="OrthoDB" id="4356994at2759"/>
<dbReference type="RefSeq" id="XP_018130142.1">
    <property type="nucleotide sequence ID" value="XM_018275169.2"/>
</dbReference>
<dbReference type="AlphaFoldDB" id="A0A1B8GKN7"/>
<feature type="domain" description="Zn(2)-C6 fungal-type" evidence="3">
    <location>
        <begin position="40"/>
        <end position="70"/>
    </location>
</feature>
<evidence type="ECO:0000256" key="2">
    <source>
        <dbReference type="SAM" id="MobiDB-lite"/>
    </source>
</evidence>
<keyword evidence="5" id="KW-1185">Reference proteome</keyword>
<dbReference type="Gene3D" id="4.10.240.10">
    <property type="entry name" value="Zn(2)-C6 fungal-type DNA-binding domain"/>
    <property type="match status" value="1"/>
</dbReference>
<dbReference type="PROSITE" id="PS50048">
    <property type="entry name" value="ZN2_CY6_FUNGAL_2"/>
    <property type="match status" value="1"/>
</dbReference>
<name>A0A1B8GKN7_9PEZI</name>